<evidence type="ECO:0000256" key="7">
    <source>
        <dbReference type="ARBA" id="ARBA00023159"/>
    </source>
</evidence>
<feature type="compositionally biased region" description="Pro residues" evidence="13">
    <location>
        <begin position="457"/>
        <end position="466"/>
    </location>
</feature>
<reference evidence="15 16" key="1">
    <citation type="journal article" date="2013" name="Plant Cell">
        <title>The transition from a phytopathogenic smut ancestor to an anamorphic biocontrol agent deciphered by comparative whole-genome analysis.</title>
        <authorList>
            <person name="Lefebvre F."/>
            <person name="Joly D.L."/>
            <person name="Labbe C."/>
            <person name="Teichmann B."/>
            <person name="Linning R."/>
            <person name="Belzile F."/>
            <person name="Bakkeren G."/>
            <person name="Belanger R.R."/>
        </authorList>
    </citation>
    <scope>NUCLEOTIDE SEQUENCE [LARGE SCALE GENOMIC DNA]</scope>
    <source>
        <strain evidence="15 16">PF-1</strain>
    </source>
</reference>
<evidence type="ECO:0000256" key="10">
    <source>
        <dbReference type="ARBA" id="ARBA00023242"/>
    </source>
</evidence>
<dbReference type="EMBL" id="KE361639">
    <property type="protein sequence ID" value="EPQ27444.1"/>
    <property type="molecule type" value="Genomic_DNA"/>
</dbReference>
<dbReference type="InterPro" id="IPR032563">
    <property type="entry name" value="DAMP1_SANT-like"/>
</dbReference>
<dbReference type="FunFam" id="1.10.10.60:FF:000521">
    <property type="entry name" value="SWR1-complex protein 4"/>
    <property type="match status" value="1"/>
</dbReference>
<dbReference type="GO" id="GO:0000122">
    <property type="term" value="P:negative regulation of transcription by RNA polymerase II"/>
    <property type="evidence" value="ECO:0007669"/>
    <property type="project" value="TreeGrafter"/>
</dbReference>
<evidence type="ECO:0000256" key="13">
    <source>
        <dbReference type="SAM" id="MobiDB-lite"/>
    </source>
</evidence>
<dbReference type="KEGG" id="pfp:PFL1_06888"/>
<feature type="compositionally biased region" description="Basic residues" evidence="13">
    <location>
        <begin position="46"/>
        <end position="60"/>
    </location>
</feature>
<dbReference type="Gene3D" id="1.10.10.60">
    <property type="entry name" value="Homeodomain-like"/>
    <property type="match status" value="1"/>
</dbReference>
<comment type="subunit">
    <text evidence="12">Component of the SWR1 chromatin-remodeling complex and of the NuA4 histone acetyltransferase complex.</text>
</comment>
<keyword evidence="4" id="KW-0227">DNA damage</keyword>
<feature type="region of interest" description="Disordered" evidence="13">
    <location>
        <begin position="364"/>
        <end position="424"/>
    </location>
</feature>
<dbReference type="GO" id="GO:0000812">
    <property type="term" value="C:Swr1 complex"/>
    <property type="evidence" value="ECO:0007669"/>
    <property type="project" value="TreeGrafter"/>
</dbReference>
<feature type="region of interest" description="Disordered" evidence="13">
    <location>
        <begin position="439"/>
        <end position="472"/>
    </location>
</feature>
<feature type="region of interest" description="Disordered" evidence="13">
    <location>
        <begin position="554"/>
        <end position="586"/>
    </location>
</feature>
<evidence type="ECO:0000256" key="4">
    <source>
        <dbReference type="ARBA" id="ARBA00022763"/>
    </source>
</evidence>
<dbReference type="InterPro" id="IPR001005">
    <property type="entry name" value="SANT/Myb"/>
</dbReference>
<dbReference type="GO" id="GO:0006338">
    <property type="term" value="P:chromatin remodeling"/>
    <property type="evidence" value="ECO:0007669"/>
    <property type="project" value="InterPro"/>
</dbReference>
<evidence type="ECO:0000256" key="12">
    <source>
        <dbReference type="ARBA" id="ARBA00038745"/>
    </source>
</evidence>
<feature type="region of interest" description="Disordered" evidence="13">
    <location>
        <begin position="155"/>
        <end position="178"/>
    </location>
</feature>
<evidence type="ECO:0000256" key="2">
    <source>
        <dbReference type="ARBA" id="ARBA00006918"/>
    </source>
</evidence>
<evidence type="ECO:0000256" key="8">
    <source>
        <dbReference type="ARBA" id="ARBA00023163"/>
    </source>
</evidence>
<keyword evidence="7" id="KW-0010">Activator</keyword>
<evidence type="ECO:0000256" key="5">
    <source>
        <dbReference type="ARBA" id="ARBA00022853"/>
    </source>
</evidence>
<protein>
    <recommendedName>
        <fullName evidence="3">SWR1-complex protein 4</fullName>
    </recommendedName>
</protein>
<dbReference type="RefSeq" id="XP_007880813.1">
    <property type="nucleotide sequence ID" value="XM_007882622.1"/>
</dbReference>
<evidence type="ECO:0000313" key="16">
    <source>
        <dbReference type="Proteomes" id="UP000053664"/>
    </source>
</evidence>
<feature type="compositionally biased region" description="Low complexity" evidence="13">
    <location>
        <begin position="14"/>
        <end position="45"/>
    </location>
</feature>
<dbReference type="eggNOG" id="KOG2656">
    <property type="taxonomic scope" value="Eukaryota"/>
</dbReference>
<evidence type="ECO:0000256" key="6">
    <source>
        <dbReference type="ARBA" id="ARBA00023015"/>
    </source>
</evidence>
<evidence type="ECO:0000256" key="11">
    <source>
        <dbReference type="ARBA" id="ARBA00025264"/>
    </source>
</evidence>
<dbReference type="Proteomes" id="UP000053664">
    <property type="component" value="Unassembled WGS sequence"/>
</dbReference>
<feature type="compositionally biased region" description="Low complexity" evidence="13">
    <location>
        <begin position="157"/>
        <end position="174"/>
    </location>
</feature>
<dbReference type="AlphaFoldDB" id="A0A061H4S5"/>
<dbReference type="HOGENOM" id="CLU_018539_4_1_1"/>
<proteinExistence type="inferred from homology"/>
<keyword evidence="5" id="KW-0156">Chromatin regulator</keyword>
<feature type="region of interest" description="Disordered" evidence="13">
    <location>
        <begin position="1"/>
        <end position="78"/>
    </location>
</feature>
<dbReference type="OrthoDB" id="19740at2759"/>
<evidence type="ECO:0000313" key="15">
    <source>
        <dbReference type="EMBL" id="EPQ27444.1"/>
    </source>
</evidence>
<sequence>MTSNDVRDILSLPASSNNVAGAASVGSGANTGASAIAGPSSLSSARSRHRSSSRAKHAHHGPPGSTPKATRPKLDGMTRELFALLGDNAPSLAMAQGLAGGIAGADGKAGFRPKFRKRPGRAKKWEWTPFRNPARDDTDDDGSGLVLYHWAPAKSRSAPADPGTSASASASGPPEVETDYRFSQFNTSSGVYSYSNDEYIQHLRDDDWTKEETDHLIDLCQAYDLRFVIIHDRYDWPGKPRSMEDLKARYYAICRRLIRSRISTDDIETRQALLATYSFDKQREVERKKALARLYTRTPAQLAEEEALYVEVRRIEQNEARFASEREELLRLLGGWESLPNAAPHSVAAAGSGVMGLLTVADELGSSQSGSSGDSKRSQKKRKLDDEANEPSSAPAGAAAAPSSSGASRSSSSLTSKQRAELKQAQFDEQHCITRFDPEAVAPSKPPYPHLIGVPSTSPPVAPSPANPTSSHGVYLRSSRLLAARPNLSLRAAQTLTELRPPIGPKLVFATARNAEKWEGLMGAVTSGLEMKRQLDRVESEVRIAKQRLFEAQRSLAASSSAGGVAGGKDEAKKEDEAQAPIPAAL</sequence>
<keyword evidence="10" id="KW-0539">Nucleus</keyword>
<dbReference type="GO" id="GO:0035267">
    <property type="term" value="C:NuA4 histone acetyltransferase complex"/>
    <property type="evidence" value="ECO:0007669"/>
    <property type="project" value="InterPro"/>
</dbReference>
<dbReference type="GO" id="GO:0006281">
    <property type="term" value="P:DNA repair"/>
    <property type="evidence" value="ECO:0007669"/>
    <property type="project" value="UniProtKB-KW"/>
</dbReference>
<comment type="subcellular location">
    <subcellularLocation>
        <location evidence="1">Nucleus</location>
    </subcellularLocation>
</comment>
<feature type="domain" description="Myb-like" evidence="14">
    <location>
        <begin position="204"/>
        <end position="256"/>
    </location>
</feature>
<dbReference type="GeneID" id="19320955"/>
<evidence type="ECO:0000256" key="3">
    <source>
        <dbReference type="ARBA" id="ARBA00019132"/>
    </source>
</evidence>
<gene>
    <name evidence="15" type="ORF">PFL1_06888</name>
</gene>
<accession>A0A061H4S5</accession>
<keyword evidence="9" id="KW-0234">DNA repair</keyword>
<evidence type="ECO:0000256" key="1">
    <source>
        <dbReference type="ARBA" id="ARBA00004123"/>
    </source>
</evidence>
<dbReference type="InterPro" id="IPR027109">
    <property type="entry name" value="Swc4/Dmap1"/>
</dbReference>
<name>A0A061H4S5_9BASI</name>
<comment type="function">
    <text evidence="11">Component of the SWR1 complex which mediates the ATP-dependent exchange of histone H2A for the H2A variant HZT1 leading to transcriptional regulation of selected genes by chromatin remodeling. Component of the NuA4 histone acetyltransferase complex which is involved in transcriptional activation of selected genes principally by acetylation of nucleosomal histone H4 and H2A. The NuA4 complex is also involved in DNA repair.</text>
</comment>
<evidence type="ECO:0000256" key="9">
    <source>
        <dbReference type="ARBA" id="ARBA00023204"/>
    </source>
</evidence>
<dbReference type="SMART" id="SM00717">
    <property type="entry name" value="SANT"/>
    <property type="match status" value="1"/>
</dbReference>
<dbReference type="PANTHER" id="PTHR12855">
    <property type="entry name" value="DNA METHYLTRANSFERASE 1-ASSOCIATED PROTEIN 1 FAMILY MEMBER"/>
    <property type="match status" value="1"/>
</dbReference>
<organism evidence="15 16">
    <name type="scientific">Pseudozyma flocculosa PF-1</name>
    <dbReference type="NCBI Taxonomy" id="1277687"/>
    <lineage>
        <taxon>Eukaryota</taxon>
        <taxon>Fungi</taxon>
        <taxon>Dikarya</taxon>
        <taxon>Basidiomycota</taxon>
        <taxon>Ustilaginomycotina</taxon>
        <taxon>Ustilaginomycetes</taxon>
        <taxon>Ustilaginales</taxon>
        <taxon>Ustilaginaceae</taxon>
        <taxon>Pseudozyma</taxon>
    </lineage>
</organism>
<feature type="compositionally biased region" description="Low complexity" evidence="13">
    <location>
        <begin position="391"/>
        <end position="413"/>
    </location>
</feature>
<dbReference type="GO" id="GO:0003714">
    <property type="term" value="F:transcription corepressor activity"/>
    <property type="evidence" value="ECO:0007669"/>
    <property type="project" value="TreeGrafter"/>
</dbReference>
<keyword evidence="8" id="KW-0804">Transcription</keyword>
<feature type="compositionally biased region" description="Basic and acidic residues" evidence="13">
    <location>
        <begin position="568"/>
        <end position="577"/>
    </location>
</feature>
<dbReference type="PANTHER" id="PTHR12855:SF10">
    <property type="entry name" value="DNA METHYLTRANSFERASE 1-ASSOCIATED PROTEIN 1"/>
    <property type="match status" value="1"/>
</dbReference>
<dbReference type="Pfam" id="PF16282">
    <property type="entry name" value="SANT_DAMP1_like"/>
    <property type="match status" value="1"/>
</dbReference>
<comment type="similarity">
    <text evidence="2">Belongs to the SWC4 family.</text>
</comment>
<evidence type="ECO:0000259" key="14">
    <source>
        <dbReference type="SMART" id="SM00717"/>
    </source>
</evidence>
<keyword evidence="6" id="KW-0805">Transcription regulation</keyword>